<dbReference type="GO" id="GO:0006412">
    <property type="term" value="P:translation"/>
    <property type="evidence" value="ECO:0007669"/>
    <property type="project" value="UniProtKB-UniRule"/>
</dbReference>
<dbReference type="EMBL" id="RXGA01000003">
    <property type="protein sequence ID" value="RWX73234.1"/>
    <property type="molecule type" value="Genomic_DNA"/>
</dbReference>
<sequence>MPERPAHCYRYFDTPAYTRKEYIRGVPGSKITKFDYGDPNGDFQALVRLIPLEAGQIRHNALEAARVIATKHLQTILGEKGFHLKVRAYPHQVLRENKMMAFAGADRLQDGMRRSFGKPAGTAARFRAMQPIMDVRVTPDKKDVAKQALKLACAKMPMPCRVIEVS</sequence>
<protein>
    <recommendedName>
        <fullName evidence="4">Large ribosomal subunit protein uL16</fullName>
    </recommendedName>
</protein>
<dbReference type="InterPro" id="IPR047873">
    <property type="entry name" value="Ribosomal_uL16"/>
</dbReference>
<dbReference type="AlphaFoldDB" id="A0A3S3RML6"/>
<dbReference type="PANTHER" id="PTHR11726">
    <property type="entry name" value="60S RIBOSOMAL PROTEIN L10"/>
    <property type="match status" value="1"/>
</dbReference>
<reference evidence="5 6" key="1">
    <citation type="submission" date="2018-12" db="EMBL/GenBank/DDBJ databases">
        <title>The complete genome of the methanogenic archaea of the candidate phylum Verstraetearchaeota, obtained from the metagenome of underground thermal water.</title>
        <authorList>
            <person name="Kadnikov V.V."/>
            <person name="Mardanov A.V."/>
            <person name="Beletsky A.V."/>
            <person name="Karnachuk O.V."/>
            <person name="Ravin N.V."/>
        </authorList>
    </citation>
    <scope>NUCLEOTIDE SEQUENCE [LARGE SCALE GENOMIC DNA]</scope>
    <source>
        <strain evidence="5">Ch88</strain>
    </source>
</reference>
<comment type="similarity">
    <text evidence="1 4">Belongs to the universal ribosomal protein uL16 family.</text>
</comment>
<dbReference type="Pfam" id="PF00252">
    <property type="entry name" value="Ribosomal_L16"/>
    <property type="match status" value="1"/>
</dbReference>
<evidence type="ECO:0000256" key="3">
    <source>
        <dbReference type="ARBA" id="ARBA00023274"/>
    </source>
</evidence>
<organism evidence="5 6">
    <name type="scientific">Methanosuratincola subterraneus</name>
    <dbReference type="NCBI Taxonomy" id="2593994"/>
    <lineage>
        <taxon>Archaea</taxon>
        <taxon>Thermoproteota</taxon>
        <taxon>Methanosuratincolia</taxon>
        <taxon>Candidatus Methanomethylicales</taxon>
        <taxon>Candidatus Methanomethylicaceae</taxon>
        <taxon>Candidatus Methanosuratincola (ex Vanwonterghem et al. 2016)</taxon>
    </lineage>
</organism>
<dbReference type="HAMAP" id="MF_00448">
    <property type="entry name" value="Ribosomal_uL16_arch"/>
    <property type="match status" value="1"/>
</dbReference>
<dbReference type="PIRSF" id="PIRSF005590">
    <property type="entry name" value="Ribosomal_L10"/>
    <property type="match status" value="1"/>
</dbReference>
<keyword evidence="3 4" id="KW-0687">Ribonucleoprotein</keyword>
<comment type="caution">
    <text evidence="5">The sequence shown here is derived from an EMBL/GenBank/DDBJ whole genome shotgun (WGS) entry which is preliminary data.</text>
</comment>
<dbReference type="Gene3D" id="3.90.1170.10">
    <property type="entry name" value="Ribosomal protein L10e/L16"/>
    <property type="match status" value="1"/>
</dbReference>
<dbReference type="NCBIfam" id="NF003236">
    <property type="entry name" value="PRK04199.1-1"/>
    <property type="match status" value="1"/>
</dbReference>
<dbReference type="NCBIfam" id="NF003239">
    <property type="entry name" value="PRK04199.1-4"/>
    <property type="match status" value="1"/>
</dbReference>
<dbReference type="InterPro" id="IPR001197">
    <property type="entry name" value="Ribosomal_uL16_euk_arch"/>
</dbReference>
<gene>
    <name evidence="4" type="primary">rpl10e</name>
    <name evidence="5" type="ORF">Metus_1208</name>
</gene>
<name>A0A3S3RML6_METS7</name>
<dbReference type="InterPro" id="IPR022981">
    <property type="entry name" value="Ribosomal_uL16_arc"/>
</dbReference>
<dbReference type="CDD" id="cd01433">
    <property type="entry name" value="Ribosomal_L16_L10e"/>
    <property type="match status" value="1"/>
</dbReference>
<evidence type="ECO:0000313" key="5">
    <source>
        <dbReference type="EMBL" id="RWX73234.1"/>
    </source>
</evidence>
<evidence type="ECO:0000256" key="1">
    <source>
        <dbReference type="ARBA" id="ARBA00008931"/>
    </source>
</evidence>
<evidence type="ECO:0000313" key="6">
    <source>
        <dbReference type="Proteomes" id="UP000288215"/>
    </source>
</evidence>
<evidence type="ECO:0000256" key="2">
    <source>
        <dbReference type="ARBA" id="ARBA00022980"/>
    </source>
</evidence>
<accession>A0A3S3RML6</accession>
<dbReference type="SUPFAM" id="SSF54686">
    <property type="entry name" value="Ribosomal protein L16p/L10e"/>
    <property type="match status" value="1"/>
</dbReference>
<proteinExistence type="inferred from homology"/>
<dbReference type="InterPro" id="IPR016180">
    <property type="entry name" value="Ribosomal_uL16_dom"/>
</dbReference>
<keyword evidence="2 4" id="KW-0689">Ribosomal protein</keyword>
<dbReference type="InterPro" id="IPR036920">
    <property type="entry name" value="Ribosomal_uL16_sf"/>
</dbReference>
<dbReference type="Proteomes" id="UP000288215">
    <property type="component" value="Unassembled WGS sequence"/>
</dbReference>
<dbReference type="GO" id="GO:1990904">
    <property type="term" value="C:ribonucleoprotein complex"/>
    <property type="evidence" value="ECO:0007669"/>
    <property type="project" value="UniProtKB-KW"/>
</dbReference>
<evidence type="ECO:0000256" key="4">
    <source>
        <dbReference type="HAMAP-Rule" id="MF_00448"/>
    </source>
</evidence>
<dbReference type="GO" id="GO:0003735">
    <property type="term" value="F:structural constituent of ribosome"/>
    <property type="evidence" value="ECO:0007669"/>
    <property type="project" value="InterPro"/>
</dbReference>
<dbReference type="GO" id="GO:0005840">
    <property type="term" value="C:ribosome"/>
    <property type="evidence" value="ECO:0007669"/>
    <property type="project" value="UniProtKB-KW"/>
</dbReference>